<keyword evidence="3" id="KW-0804">Transcription</keyword>
<dbReference type="InterPro" id="IPR009057">
    <property type="entry name" value="Homeodomain-like_sf"/>
</dbReference>
<evidence type="ECO:0000256" key="3">
    <source>
        <dbReference type="ARBA" id="ARBA00023163"/>
    </source>
</evidence>
<dbReference type="SUPFAM" id="SSF46689">
    <property type="entry name" value="Homeodomain-like"/>
    <property type="match status" value="2"/>
</dbReference>
<dbReference type="Proteomes" id="UP000182126">
    <property type="component" value="Chromosome I"/>
</dbReference>
<feature type="region of interest" description="Disordered" evidence="4">
    <location>
        <begin position="1"/>
        <end position="33"/>
    </location>
</feature>
<dbReference type="AlphaFoldDB" id="A0A1H1S319"/>
<dbReference type="PANTHER" id="PTHR46796:SF13">
    <property type="entry name" value="HTH-TYPE TRANSCRIPTIONAL ACTIVATOR RHAS"/>
    <property type="match status" value="1"/>
</dbReference>
<dbReference type="GO" id="GO:0043565">
    <property type="term" value="F:sequence-specific DNA binding"/>
    <property type="evidence" value="ECO:0007669"/>
    <property type="project" value="InterPro"/>
</dbReference>
<dbReference type="GO" id="GO:0003700">
    <property type="term" value="F:DNA-binding transcription factor activity"/>
    <property type="evidence" value="ECO:0007669"/>
    <property type="project" value="InterPro"/>
</dbReference>
<dbReference type="PRINTS" id="PR00032">
    <property type="entry name" value="HTHARAC"/>
</dbReference>
<dbReference type="PROSITE" id="PS00041">
    <property type="entry name" value="HTH_ARAC_FAMILY_1"/>
    <property type="match status" value="1"/>
</dbReference>
<name>A0A1H1S319_9MICO</name>
<dbReference type="SMART" id="SM00342">
    <property type="entry name" value="HTH_ARAC"/>
    <property type="match status" value="1"/>
</dbReference>
<dbReference type="InterPro" id="IPR018062">
    <property type="entry name" value="HTH_AraC-typ_CS"/>
</dbReference>
<reference evidence="6 7" key="1">
    <citation type="submission" date="2016-10" db="EMBL/GenBank/DDBJ databases">
        <authorList>
            <person name="de Groot N.N."/>
        </authorList>
    </citation>
    <scope>NUCLEOTIDE SEQUENCE [LARGE SCALE GENOMIC DNA]</scope>
    <source>
        <strain evidence="6 7">DSM 15019</strain>
    </source>
</reference>
<proteinExistence type="predicted"/>
<evidence type="ECO:0000256" key="4">
    <source>
        <dbReference type="SAM" id="MobiDB-lite"/>
    </source>
</evidence>
<protein>
    <submittedName>
        <fullName evidence="6">AraC-type DNA-binding protein</fullName>
    </submittedName>
</protein>
<evidence type="ECO:0000313" key="6">
    <source>
        <dbReference type="EMBL" id="SDS42334.1"/>
    </source>
</evidence>
<dbReference type="Gene3D" id="1.10.10.60">
    <property type="entry name" value="Homeodomain-like"/>
    <property type="match status" value="1"/>
</dbReference>
<evidence type="ECO:0000256" key="2">
    <source>
        <dbReference type="ARBA" id="ARBA00023125"/>
    </source>
</evidence>
<evidence type="ECO:0000313" key="7">
    <source>
        <dbReference type="Proteomes" id="UP000182126"/>
    </source>
</evidence>
<feature type="compositionally biased region" description="Polar residues" evidence="4">
    <location>
        <begin position="1"/>
        <end position="11"/>
    </location>
</feature>
<organism evidence="6 7">
    <name type="scientific">Microbacterium paraoxydans</name>
    <dbReference type="NCBI Taxonomy" id="199592"/>
    <lineage>
        <taxon>Bacteria</taxon>
        <taxon>Bacillati</taxon>
        <taxon>Actinomycetota</taxon>
        <taxon>Actinomycetes</taxon>
        <taxon>Micrococcales</taxon>
        <taxon>Microbacteriaceae</taxon>
        <taxon>Microbacterium</taxon>
    </lineage>
</organism>
<gene>
    <name evidence="6" type="ORF">SAMN04489809_1822</name>
</gene>
<evidence type="ECO:0000256" key="1">
    <source>
        <dbReference type="ARBA" id="ARBA00023015"/>
    </source>
</evidence>
<sequence>MGYPSSVSRFESPTLLHPPPKWSKVSDSKGNRGTAADVAEGMVTVDADALSAVLGTVDLRVGIARRVRLTSGGLLPLPPGRITLVYIADGAVHGHPPLGTGCRLDVDPSSQQLTVEEPGHCDRLVTGDAFLLLRGDTFALEADADTALLVVDIELADTASPLPALLPPFLTVTGFDALEPAAAALAENMGVVDAAACPVRQGDPLICRMMATTVLLSVIRAWAANGCAPAGWPSLSKDPFLDRVVDAIHEQPGRDWTVERLAAVGAMSRSAFAERFRLTVGRSPADYVTEVRIDAAKRMLQAGQSVSSVSRELGYASDEGFSRAFRRRTGMTPSSWRASHSLVPA</sequence>
<dbReference type="EMBL" id="LT629770">
    <property type="protein sequence ID" value="SDS42334.1"/>
    <property type="molecule type" value="Genomic_DNA"/>
</dbReference>
<dbReference type="InterPro" id="IPR018060">
    <property type="entry name" value="HTH_AraC"/>
</dbReference>
<dbReference type="InterPro" id="IPR050204">
    <property type="entry name" value="AraC_XylS_family_regulators"/>
</dbReference>
<dbReference type="eggNOG" id="COG2207">
    <property type="taxonomic scope" value="Bacteria"/>
</dbReference>
<dbReference type="Pfam" id="PF12833">
    <property type="entry name" value="HTH_18"/>
    <property type="match status" value="1"/>
</dbReference>
<accession>A0A1H1S319</accession>
<evidence type="ECO:0000259" key="5">
    <source>
        <dbReference type="PROSITE" id="PS01124"/>
    </source>
</evidence>
<dbReference type="InterPro" id="IPR020449">
    <property type="entry name" value="Tscrpt_reg_AraC-type_HTH"/>
</dbReference>
<dbReference type="PANTHER" id="PTHR46796">
    <property type="entry name" value="HTH-TYPE TRANSCRIPTIONAL ACTIVATOR RHAS-RELATED"/>
    <property type="match status" value="1"/>
</dbReference>
<keyword evidence="2 6" id="KW-0238">DNA-binding</keyword>
<feature type="domain" description="HTH araC/xylS-type" evidence="5">
    <location>
        <begin position="242"/>
        <end position="339"/>
    </location>
</feature>
<dbReference type="PROSITE" id="PS01124">
    <property type="entry name" value="HTH_ARAC_FAMILY_2"/>
    <property type="match status" value="1"/>
</dbReference>
<keyword evidence="1" id="KW-0805">Transcription regulation</keyword>